<organism evidence="1">
    <name type="scientific">Tetraselmis sp. GSL018</name>
    <dbReference type="NCBI Taxonomy" id="582737"/>
    <lineage>
        <taxon>Eukaryota</taxon>
        <taxon>Viridiplantae</taxon>
        <taxon>Chlorophyta</taxon>
        <taxon>core chlorophytes</taxon>
        <taxon>Chlorodendrophyceae</taxon>
        <taxon>Chlorodendrales</taxon>
        <taxon>Chlorodendraceae</taxon>
        <taxon>Tetraselmis</taxon>
    </lineage>
</organism>
<feature type="non-terminal residue" evidence="1">
    <location>
        <position position="183"/>
    </location>
</feature>
<protein>
    <submittedName>
        <fullName evidence="1">Uncharacterized protein</fullName>
    </submittedName>
</protein>
<accession>A0A061RPX0</accession>
<feature type="non-terminal residue" evidence="1">
    <location>
        <position position="1"/>
    </location>
</feature>
<sequence length="183" mass="20248">GTAAGEAASASGQQEWIVLDSWGGQVTGEVLVSFDVVEASKRSHEDEASQRLKAQSAEFEQWIAGTVAPTGNEYGDGAPMELLPPLPDGVFVDKEVDLPLHELFYQLMNFDSPFNAERERVQEIRDRTCGEWAPGSSYVCKQDLSYIIKLSYTEAETVVQTLSFRGFVVQNILRNPRIVFGDV</sequence>
<gene>
    <name evidence="1" type="ORF">TSPGSL018_30391</name>
</gene>
<dbReference type="AlphaFoldDB" id="A0A061RPX0"/>
<proteinExistence type="predicted"/>
<reference evidence="1" key="1">
    <citation type="submission" date="2014-05" db="EMBL/GenBank/DDBJ databases">
        <title>The transcriptome of the halophilic microalga Tetraselmis sp. GSL018 isolated from the Great Salt Lake, Utah.</title>
        <authorList>
            <person name="Jinkerson R.E."/>
            <person name="D'Adamo S."/>
            <person name="Posewitz M.C."/>
        </authorList>
    </citation>
    <scope>NUCLEOTIDE SEQUENCE</scope>
    <source>
        <strain evidence="1">GSL018</strain>
    </source>
</reference>
<dbReference type="EMBL" id="GBEZ01013128">
    <property type="protein sequence ID" value="JAC72829.1"/>
    <property type="molecule type" value="Transcribed_RNA"/>
</dbReference>
<evidence type="ECO:0000313" key="1">
    <source>
        <dbReference type="EMBL" id="JAC72829.1"/>
    </source>
</evidence>
<name>A0A061RPX0_9CHLO</name>